<dbReference type="AlphaFoldDB" id="A0A3B3SDH3"/>
<dbReference type="GO" id="GO:0032259">
    <property type="term" value="P:methylation"/>
    <property type="evidence" value="ECO:0007669"/>
    <property type="project" value="UniProtKB-KW"/>
</dbReference>
<dbReference type="GeneID" id="111855560"/>
<dbReference type="FunFam" id="3.40.1280.30:FF:000003">
    <property type="entry name" value="tRNA methyltransferase 10C, mitochondrial RNase P subunit"/>
    <property type="match status" value="1"/>
</dbReference>
<evidence type="ECO:0000256" key="13">
    <source>
        <dbReference type="ARBA" id="ARBA00029803"/>
    </source>
</evidence>
<evidence type="ECO:0000256" key="15">
    <source>
        <dbReference type="ARBA" id="ARBA00031759"/>
    </source>
</evidence>
<comment type="catalytic activity">
    <reaction evidence="17">
        <text>adenosine(9) in tRNA + S-adenosyl-L-methionine = N(1)-methyladenosine(9) in tRNA + S-adenosyl-L-homocysteine + H(+)</text>
        <dbReference type="Rhea" id="RHEA:43148"/>
        <dbReference type="Rhea" id="RHEA-COMP:10363"/>
        <dbReference type="Rhea" id="RHEA-COMP:10364"/>
        <dbReference type="ChEBI" id="CHEBI:15378"/>
        <dbReference type="ChEBI" id="CHEBI:57856"/>
        <dbReference type="ChEBI" id="CHEBI:59789"/>
        <dbReference type="ChEBI" id="CHEBI:74411"/>
        <dbReference type="ChEBI" id="CHEBI:74491"/>
        <dbReference type="EC" id="2.1.1.218"/>
    </reaction>
</comment>
<dbReference type="GO" id="GO:0070131">
    <property type="term" value="P:positive regulation of mitochondrial translation"/>
    <property type="evidence" value="ECO:0007669"/>
    <property type="project" value="TreeGrafter"/>
</dbReference>
<dbReference type="InterPro" id="IPR028564">
    <property type="entry name" value="MT_TRM10-typ"/>
</dbReference>
<dbReference type="EC" id="2.1.1.218" evidence="2"/>
<feature type="region of interest" description="Disordered" evidence="20">
    <location>
        <begin position="408"/>
        <end position="429"/>
    </location>
</feature>
<reference evidence="22" key="2">
    <citation type="submission" date="2025-09" db="UniProtKB">
        <authorList>
            <consortium name="Ensembl"/>
        </authorList>
    </citation>
    <scope>IDENTIFICATION</scope>
</reference>
<evidence type="ECO:0000256" key="8">
    <source>
        <dbReference type="ARBA" id="ARBA00022694"/>
    </source>
</evidence>
<keyword evidence="10" id="KW-0175">Coiled coil</keyword>
<dbReference type="InterPro" id="IPR025812">
    <property type="entry name" value="Trm10_C_MTase_dom"/>
</dbReference>
<dbReference type="GO" id="GO:0160106">
    <property type="term" value="F:tRNA (adenine(9)-N1)-methyltransferase activity"/>
    <property type="evidence" value="ECO:0007669"/>
    <property type="project" value="UniProtKB-EC"/>
</dbReference>
<dbReference type="Ensembl" id="ENSPKIT00000009594.1">
    <property type="protein sequence ID" value="ENSPKIP00000028807.1"/>
    <property type="gene ID" value="ENSPKIG00000010307.1"/>
</dbReference>
<evidence type="ECO:0000256" key="11">
    <source>
        <dbReference type="ARBA" id="ARBA00023128"/>
    </source>
</evidence>
<accession>A0A3B3SDH3</accession>
<evidence type="ECO:0000256" key="1">
    <source>
        <dbReference type="ARBA" id="ARBA00004173"/>
    </source>
</evidence>
<evidence type="ECO:0000256" key="10">
    <source>
        <dbReference type="ARBA" id="ARBA00023054"/>
    </source>
</evidence>
<dbReference type="Proteomes" id="UP000261540">
    <property type="component" value="Unplaced"/>
</dbReference>
<feature type="domain" description="SAM-dependent MTase TRM10-type" evidence="21">
    <location>
        <begin position="203"/>
        <end position="396"/>
    </location>
</feature>
<feature type="region of interest" description="Disordered" evidence="20">
    <location>
        <begin position="153"/>
        <end position="183"/>
    </location>
</feature>
<dbReference type="InterPro" id="IPR007356">
    <property type="entry name" value="tRNA_m1G_MeTrfase_euk"/>
</dbReference>
<dbReference type="PROSITE" id="PS51675">
    <property type="entry name" value="SAM_MT_TRM10"/>
    <property type="match status" value="1"/>
</dbReference>
<evidence type="ECO:0000256" key="7">
    <source>
        <dbReference type="ARBA" id="ARBA00022691"/>
    </source>
</evidence>
<keyword evidence="7" id="KW-0949">S-adenosyl-L-methionine</keyword>
<feature type="compositionally biased region" description="Polar residues" evidence="20">
    <location>
        <begin position="420"/>
        <end position="429"/>
    </location>
</feature>
<feature type="compositionally biased region" description="Acidic residues" evidence="20">
    <location>
        <begin position="80"/>
        <end position="99"/>
    </location>
</feature>
<keyword evidence="8" id="KW-0819">tRNA processing</keyword>
<evidence type="ECO:0000256" key="6">
    <source>
        <dbReference type="ARBA" id="ARBA00022679"/>
    </source>
</evidence>
<evidence type="ECO:0000256" key="4">
    <source>
        <dbReference type="ARBA" id="ARBA00014681"/>
    </source>
</evidence>
<dbReference type="RefSeq" id="XP_023690478.1">
    <property type="nucleotide sequence ID" value="XM_023834710.2"/>
</dbReference>
<evidence type="ECO:0000256" key="3">
    <source>
        <dbReference type="ARBA" id="ARBA00012797"/>
    </source>
</evidence>
<evidence type="ECO:0000256" key="12">
    <source>
        <dbReference type="ARBA" id="ARBA00029727"/>
    </source>
</evidence>
<evidence type="ECO:0000256" key="18">
    <source>
        <dbReference type="ARBA" id="ARBA00048434"/>
    </source>
</evidence>
<organism evidence="22 23">
    <name type="scientific">Paramormyrops kingsleyae</name>
    <dbReference type="NCBI Taxonomy" id="1676925"/>
    <lineage>
        <taxon>Eukaryota</taxon>
        <taxon>Metazoa</taxon>
        <taxon>Chordata</taxon>
        <taxon>Craniata</taxon>
        <taxon>Vertebrata</taxon>
        <taxon>Euteleostomi</taxon>
        <taxon>Actinopterygii</taxon>
        <taxon>Neopterygii</taxon>
        <taxon>Teleostei</taxon>
        <taxon>Osteoglossocephala</taxon>
        <taxon>Osteoglossomorpha</taxon>
        <taxon>Osteoglossiformes</taxon>
        <taxon>Mormyridae</taxon>
        <taxon>Paramormyrops</taxon>
    </lineage>
</organism>
<comment type="catalytic activity">
    <reaction evidence="18">
        <text>guanosine(9) in tRNA + S-adenosyl-L-methionine = N(1)-methylguanosine(9) in tRNA + S-adenosyl-L-homocysteine + H(+)</text>
        <dbReference type="Rhea" id="RHEA:43156"/>
        <dbReference type="Rhea" id="RHEA-COMP:10367"/>
        <dbReference type="Rhea" id="RHEA-COMP:10368"/>
        <dbReference type="ChEBI" id="CHEBI:15378"/>
        <dbReference type="ChEBI" id="CHEBI:57856"/>
        <dbReference type="ChEBI" id="CHEBI:59789"/>
        <dbReference type="ChEBI" id="CHEBI:73542"/>
        <dbReference type="ChEBI" id="CHEBI:74269"/>
        <dbReference type="EC" id="2.1.1.221"/>
    </reaction>
</comment>
<dbReference type="OrthoDB" id="9976048at2759"/>
<proteinExistence type="predicted"/>
<keyword evidence="5" id="KW-0489">Methyltransferase</keyword>
<evidence type="ECO:0000256" key="2">
    <source>
        <dbReference type="ARBA" id="ARBA00012794"/>
    </source>
</evidence>
<dbReference type="PANTHER" id="PTHR13563:SF5">
    <property type="entry name" value="TRNA METHYLTRANSFERASE 10 HOMOLOG C"/>
    <property type="match status" value="1"/>
</dbReference>
<dbReference type="GeneTree" id="ENSGT00530000063169"/>
<dbReference type="GO" id="GO:0005739">
    <property type="term" value="C:mitochondrion"/>
    <property type="evidence" value="ECO:0007669"/>
    <property type="project" value="UniProtKB-SubCell"/>
</dbReference>
<keyword evidence="23" id="KW-1185">Reference proteome</keyword>
<dbReference type="PANTHER" id="PTHR13563">
    <property type="entry name" value="TRNA (GUANINE-9-) METHYLTRANSFERASE"/>
    <property type="match status" value="1"/>
</dbReference>
<dbReference type="CTD" id="54931"/>
<keyword evidence="9" id="KW-0809">Transit peptide</keyword>
<feature type="region of interest" description="Disordered" evidence="20">
    <location>
        <begin position="72"/>
        <end position="103"/>
    </location>
</feature>
<keyword evidence="11" id="KW-0496">Mitochondrion</keyword>
<evidence type="ECO:0000256" key="17">
    <source>
        <dbReference type="ARBA" id="ARBA00048278"/>
    </source>
</evidence>
<evidence type="ECO:0000256" key="19">
    <source>
        <dbReference type="ARBA" id="ARBA00048481"/>
    </source>
</evidence>
<evidence type="ECO:0000256" key="14">
    <source>
        <dbReference type="ARBA" id="ARBA00030623"/>
    </source>
</evidence>
<dbReference type="SMR" id="A0A3B3SDH3"/>
<dbReference type="InterPro" id="IPR038459">
    <property type="entry name" value="MT_TRM10-typ_sf"/>
</dbReference>
<evidence type="ECO:0000256" key="16">
    <source>
        <dbReference type="ARBA" id="ARBA00033019"/>
    </source>
</evidence>
<evidence type="ECO:0000313" key="22">
    <source>
        <dbReference type="Ensembl" id="ENSPKIP00000028807.1"/>
    </source>
</evidence>
<evidence type="ECO:0000259" key="21">
    <source>
        <dbReference type="PROSITE" id="PS51675"/>
    </source>
</evidence>
<dbReference type="GO" id="GO:0052905">
    <property type="term" value="F:tRNA (guanosine(9)-N1)-methyltransferase activity"/>
    <property type="evidence" value="ECO:0007669"/>
    <property type="project" value="UniProtKB-EC"/>
</dbReference>
<evidence type="ECO:0000256" key="5">
    <source>
        <dbReference type="ARBA" id="ARBA00022603"/>
    </source>
</evidence>
<dbReference type="Gene3D" id="3.40.1280.30">
    <property type="match status" value="1"/>
</dbReference>
<protein>
    <recommendedName>
        <fullName evidence="4">tRNA methyltransferase 10 homolog C</fullName>
        <ecNumber evidence="2">2.1.1.218</ecNumber>
        <ecNumber evidence="3">2.1.1.221</ecNumber>
    </recommendedName>
    <alternativeName>
        <fullName evidence="14">Mitochondrial ribonuclease P protein 1</fullName>
    </alternativeName>
    <alternativeName>
        <fullName evidence="13">RNA (guanine-9-)-methyltransferase domain-containing protein 1</fullName>
    </alternativeName>
    <alternativeName>
        <fullName evidence="15">mRNA methyladenosine-N(1)-methyltransferase</fullName>
    </alternativeName>
    <alternativeName>
        <fullName evidence="16">tRNA (adenine(9)-N(1))-methyltransferase</fullName>
    </alternativeName>
    <alternativeName>
        <fullName evidence="12">tRNA (guanine(9)-N(1))-methyltransferase</fullName>
    </alternativeName>
</protein>
<reference evidence="22" key="1">
    <citation type="submission" date="2025-08" db="UniProtKB">
        <authorList>
            <consortium name="Ensembl"/>
        </authorList>
    </citation>
    <scope>IDENTIFICATION</scope>
</reference>
<dbReference type="CDD" id="cd18102">
    <property type="entry name" value="Trm10_MRRP1"/>
    <property type="match status" value="1"/>
</dbReference>
<dbReference type="GO" id="GO:0097745">
    <property type="term" value="P:mitochondrial tRNA 5'-end processing"/>
    <property type="evidence" value="ECO:0007669"/>
    <property type="project" value="TreeGrafter"/>
</dbReference>
<sequence length="462" mass="53833">MRLLKQMFMNVLWSHRFPQATVRAGRRWSCFLSLTAGAGRTFYANAGLRKESSQAHDLAAKKLDLDVWKSVMRSSQPQEDKEEDDDSNDIDDDEEEECSTLESSRELVEMWRLAGKLVPEQISEEDLQALTALSTKSSKKKFLKRLALKEHHKKVDKEKKERKRAQKEAERQRNAEGEEEGADRPLRNTFLMHFWTRSMDALHNWRAAQSMCFGQPLVFDMSYEQNMSKPEMTSAVSQLLESEGWNRRSADPFHLHFCNLKPDGIYHQELLKRYGRDTWDRLLITTTEQHYMDLFPKNQVVYLTADSRNVLRTFDHDKVYIVGAMVDKSIQTGLSLANAKRLQLVTARLPLDNFLHWDMGSKNLTLDQMMRILLTLKEGGNWEQALEFVPKRKHDGFFKAPQLRKQTARTARISERSEANPRTGTGHNNWVSQSRVITVLNTSRIKVSDVKTKRKKNWWDEE</sequence>
<dbReference type="GO" id="GO:0005654">
    <property type="term" value="C:nucleoplasm"/>
    <property type="evidence" value="ECO:0007669"/>
    <property type="project" value="TreeGrafter"/>
</dbReference>
<dbReference type="GO" id="GO:0000049">
    <property type="term" value="F:tRNA binding"/>
    <property type="evidence" value="ECO:0007669"/>
    <property type="project" value="TreeGrafter"/>
</dbReference>
<evidence type="ECO:0000256" key="9">
    <source>
        <dbReference type="ARBA" id="ARBA00022946"/>
    </source>
</evidence>
<evidence type="ECO:0000313" key="23">
    <source>
        <dbReference type="Proteomes" id="UP000261540"/>
    </source>
</evidence>
<comment type="subcellular location">
    <subcellularLocation>
        <location evidence="1">Mitochondrion</location>
    </subcellularLocation>
</comment>
<comment type="catalytic activity">
    <reaction evidence="19">
        <text>an adenosine in mRNA + S-adenosyl-L-methionine = an N(1)-methyladenosine in mRNA + S-adenosyl-L-homocysteine + H(+)</text>
        <dbReference type="Rhea" id="RHEA:55392"/>
        <dbReference type="Rhea" id="RHEA-COMP:12414"/>
        <dbReference type="Rhea" id="RHEA-COMP:12415"/>
        <dbReference type="ChEBI" id="CHEBI:15378"/>
        <dbReference type="ChEBI" id="CHEBI:57856"/>
        <dbReference type="ChEBI" id="CHEBI:59789"/>
        <dbReference type="ChEBI" id="CHEBI:74411"/>
        <dbReference type="ChEBI" id="CHEBI:74491"/>
    </reaction>
</comment>
<feature type="compositionally biased region" description="Basic and acidic residues" evidence="20">
    <location>
        <begin position="166"/>
        <end position="183"/>
    </location>
</feature>
<dbReference type="EC" id="2.1.1.221" evidence="3"/>
<evidence type="ECO:0000256" key="20">
    <source>
        <dbReference type="SAM" id="MobiDB-lite"/>
    </source>
</evidence>
<dbReference type="KEGG" id="pki:111855560"/>
<keyword evidence="6" id="KW-0808">Transferase</keyword>
<dbReference type="STRING" id="1676925.ENSPKIP00000028807"/>
<name>A0A3B3SDH3_9TELE</name>